<dbReference type="PANTHER" id="PTHR34957">
    <property type="entry name" value="NUCLEAR TRANSPORT FACTOR 2 (NTF2) FAMILY PROTEIN"/>
    <property type="match status" value="1"/>
</dbReference>
<organism evidence="2">
    <name type="scientific">mine drainage metagenome</name>
    <dbReference type="NCBI Taxonomy" id="410659"/>
    <lineage>
        <taxon>unclassified sequences</taxon>
        <taxon>metagenomes</taxon>
        <taxon>ecological metagenomes</taxon>
    </lineage>
</organism>
<proteinExistence type="predicted"/>
<sequence length="150" mass="16224">MQRATSQRAGLQSSAEAAEAAFYEALQMADVDALMRVWADEDDLVCVHPGGPRLVGPAAIRASFEQLFAVGPVRITPERVLRTVTLGGAVHNVVERVLVQSDPGEQQFAFVLATNVYIKTPDGWRLVLHHASPGTAHEAAEVMATSERLH</sequence>
<dbReference type="EMBL" id="CABM01000008">
    <property type="protein sequence ID" value="CBH95566.1"/>
    <property type="molecule type" value="Genomic_DNA"/>
</dbReference>
<gene>
    <name evidence="2" type="ORF">CARN2_1829</name>
</gene>
<feature type="domain" description="SnoaL-like" evidence="1">
    <location>
        <begin position="17"/>
        <end position="133"/>
    </location>
</feature>
<dbReference type="PANTHER" id="PTHR34957:SF1">
    <property type="entry name" value="NUCLEAR TRANSPORT FACTOR 2 (NTF2) FAMILY PROTEIN"/>
    <property type="match status" value="1"/>
</dbReference>
<accession>E6PKW5</accession>
<dbReference type="InterPro" id="IPR032710">
    <property type="entry name" value="NTF2-like_dom_sf"/>
</dbReference>
<dbReference type="InterPro" id="IPR037401">
    <property type="entry name" value="SnoaL-like"/>
</dbReference>
<evidence type="ECO:0000259" key="1">
    <source>
        <dbReference type="Pfam" id="PF13474"/>
    </source>
</evidence>
<protein>
    <recommendedName>
        <fullName evidence="1">SnoaL-like domain-containing protein</fullName>
    </recommendedName>
</protein>
<dbReference type="Pfam" id="PF13474">
    <property type="entry name" value="SnoaL_3"/>
    <property type="match status" value="1"/>
</dbReference>
<reference evidence="2" key="1">
    <citation type="submission" date="2009-10" db="EMBL/GenBank/DDBJ databases">
        <title>Diversity of trophic interactions inside an arsenic-rich microbial ecosystem.</title>
        <authorList>
            <person name="Bertin P.N."/>
            <person name="Heinrich-Salmeron A."/>
            <person name="Pelletier E."/>
            <person name="Goulhen-Chollet F."/>
            <person name="Arsene-Ploetze F."/>
            <person name="Gallien S."/>
            <person name="Calteau A."/>
            <person name="Vallenet D."/>
            <person name="Casiot C."/>
            <person name="Chane-Woon-Ming B."/>
            <person name="Giloteaux L."/>
            <person name="Barakat M."/>
            <person name="Bonnefoy V."/>
            <person name="Bruneel O."/>
            <person name="Chandler M."/>
            <person name="Cleiss J."/>
            <person name="Duran R."/>
            <person name="Elbaz-Poulichet F."/>
            <person name="Fonknechten N."/>
            <person name="Lauga B."/>
            <person name="Mornico D."/>
            <person name="Ortet P."/>
            <person name="Schaeffer C."/>
            <person name="Siguier P."/>
            <person name="Alexander Thil Smith A."/>
            <person name="Van Dorsselaer A."/>
            <person name="Weissenbach J."/>
            <person name="Medigue C."/>
            <person name="Le Paslier D."/>
        </authorList>
    </citation>
    <scope>NUCLEOTIDE SEQUENCE</scope>
</reference>
<dbReference type="AlphaFoldDB" id="E6PKW5"/>
<evidence type="ECO:0000313" key="2">
    <source>
        <dbReference type="EMBL" id="CBH95566.1"/>
    </source>
</evidence>
<dbReference type="Gene3D" id="3.10.450.50">
    <property type="match status" value="1"/>
</dbReference>
<name>E6PKW5_9ZZZZ</name>
<comment type="caution">
    <text evidence="2">The sequence shown here is derived from an EMBL/GenBank/DDBJ whole genome shotgun (WGS) entry which is preliminary data.</text>
</comment>
<dbReference type="SUPFAM" id="SSF54427">
    <property type="entry name" value="NTF2-like"/>
    <property type="match status" value="1"/>
</dbReference>